<proteinExistence type="predicted"/>
<evidence type="ECO:0000256" key="1">
    <source>
        <dbReference type="SAM" id="Coils"/>
    </source>
</evidence>
<protein>
    <submittedName>
        <fullName evidence="3">Uncharacterized protein</fullName>
    </submittedName>
</protein>
<evidence type="ECO:0000313" key="3">
    <source>
        <dbReference type="EMBL" id="JAH25950.1"/>
    </source>
</evidence>
<dbReference type="AlphaFoldDB" id="A0A0E9RBU0"/>
<feature type="chain" id="PRO_5002432327" evidence="2">
    <location>
        <begin position="19"/>
        <end position="67"/>
    </location>
</feature>
<sequence>MRHTLHLLLSLGCCLAGAQVLMEKEKNGSDTVRLLLLEQLKELKEMKEGLANREDRAAGRGGETAAL</sequence>
<keyword evidence="2" id="KW-0732">Signal</keyword>
<name>A0A0E9RBU0_ANGAN</name>
<feature type="signal peptide" evidence="2">
    <location>
        <begin position="1"/>
        <end position="18"/>
    </location>
</feature>
<evidence type="ECO:0000256" key="2">
    <source>
        <dbReference type="SAM" id="SignalP"/>
    </source>
</evidence>
<reference evidence="3" key="2">
    <citation type="journal article" date="2015" name="Fish Shellfish Immunol.">
        <title>Early steps in the European eel (Anguilla anguilla)-Vibrio vulnificus interaction in the gills: Role of the RtxA13 toxin.</title>
        <authorList>
            <person name="Callol A."/>
            <person name="Pajuelo D."/>
            <person name="Ebbesson L."/>
            <person name="Teles M."/>
            <person name="MacKenzie S."/>
            <person name="Amaro C."/>
        </authorList>
    </citation>
    <scope>NUCLEOTIDE SEQUENCE</scope>
</reference>
<accession>A0A0E9RBU0</accession>
<organism evidence="3">
    <name type="scientific">Anguilla anguilla</name>
    <name type="common">European freshwater eel</name>
    <name type="synonym">Muraena anguilla</name>
    <dbReference type="NCBI Taxonomy" id="7936"/>
    <lineage>
        <taxon>Eukaryota</taxon>
        <taxon>Metazoa</taxon>
        <taxon>Chordata</taxon>
        <taxon>Craniata</taxon>
        <taxon>Vertebrata</taxon>
        <taxon>Euteleostomi</taxon>
        <taxon>Actinopterygii</taxon>
        <taxon>Neopterygii</taxon>
        <taxon>Teleostei</taxon>
        <taxon>Anguilliformes</taxon>
        <taxon>Anguillidae</taxon>
        <taxon>Anguilla</taxon>
    </lineage>
</organism>
<dbReference type="EMBL" id="GBXM01082627">
    <property type="protein sequence ID" value="JAH25950.1"/>
    <property type="molecule type" value="Transcribed_RNA"/>
</dbReference>
<keyword evidence="1" id="KW-0175">Coiled coil</keyword>
<reference evidence="3" key="1">
    <citation type="submission" date="2014-11" db="EMBL/GenBank/DDBJ databases">
        <authorList>
            <person name="Amaro Gonzalez C."/>
        </authorList>
    </citation>
    <scope>NUCLEOTIDE SEQUENCE</scope>
</reference>
<feature type="coiled-coil region" evidence="1">
    <location>
        <begin position="33"/>
        <end position="60"/>
    </location>
</feature>